<proteinExistence type="predicted"/>
<protein>
    <recommendedName>
        <fullName evidence="2">PB1-like domain-containing protein</fullName>
    </recommendedName>
</protein>
<reference evidence="4" key="1">
    <citation type="journal article" date="2015" name="Proc. Natl. Acad. Sci. U.S.A.">
        <title>Genome sequencing of adzuki bean (Vigna angularis) provides insight into high starch and low fat accumulation and domestication.</title>
        <authorList>
            <person name="Yang K."/>
            <person name="Tian Z."/>
            <person name="Chen C."/>
            <person name="Luo L."/>
            <person name="Zhao B."/>
            <person name="Wang Z."/>
            <person name="Yu L."/>
            <person name="Li Y."/>
            <person name="Sun Y."/>
            <person name="Li W."/>
            <person name="Chen Y."/>
            <person name="Li Y."/>
            <person name="Zhang Y."/>
            <person name="Ai D."/>
            <person name="Zhao J."/>
            <person name="Shang C."/>
            <person name="Ma Y."/>
            <person name="Wu B."/>
            <person name="Wang M."/>
            <person name="Gao L."/>
            <person name="Sun D."/>
            <person name="Zhang P."/>
            <person name="Guo F."/>
            <person name="Wang W."/>
            <person name="Li Y."/>
            <person name="Wang J."/>
            <person name="Varshney R.K."/>
            <person name="Wang J."/>
            <person name="Ling H.Q."/>
            <person name="Wan P."/>
        </authorList>
    </citation>
    <scope>NUCLEOTIDE SEQUENCE</scope>
    <source>
        <strain evidence="4">cv. Jingnong 6</strain>
    </source>
</reference>
<dbReference type="EMBL" id="KQ258296">
    <property type="protein sequence ID" value="KOM25969.1"/>
    <property type="molecule type" value="Genomic_DNA"/>
</dbReference>
<evidence type="ECO:0000313" key="3">
    <source>
        <dbReference type="EMBL" id="KOM25969.1"/>
    </source>
</evidence>
<evidence type="ECO:0000259" key="2">
    <source>
        <dbReference type="Pfam" id="PF26130"/>
    </source>
</evidence>
<gene>
    <name evidence="3" type="ORF">LR48_Vigan211s000400</name>
</gene>
<sequence>MGDDMFQVVVHHGGTLIKEVPFKYMGGEIVYWDVDPDKWCYFGVLGSLKDLGYMEVKELYYNIQHVLHKLDDDKGAMNMMKVANYLGKVNLYVVHGMDEPAIVENDDNEILYLCEGPADSGEGSDVGGEAYVEGDKEDAENENVWEDDKEDAKDVEVVVEVENEDRVELENDGLVEVHIEDGREVESEEELEVDIEEGGEVPTEQEVEVDIEDGGEVHTEQELEADIEDGGEVHTEQELEADIEDGGELHIEEELEVDVDSDDELGMDDLSGDEYVDADNDQETQQQCRAIKSPIIPANKMQSQKKRYLDEIGLLDS</sequence>
<dbReference type="InterPro" id="IPR058594">
    <property type="entry name" value="PB1-like_dom_pln"/>
</dbReference>
<name>A0A0L9T790_PHAAN</name>
<dbReference type="STRING" id="3914.A0A0L9T790"/>
<evidence type="ECO:0000313" key="4">
    <source>
        <dbReference type="Proteomes" id="UP000053144"/>
    </source>
</evidence>
<feature type="region of interest" description="Disordered" evidence="1">
    <location>
        <begin position="256"/>
        <end position="286"/>
    </location>
</feature>
<evidence type="ECO:0000256" key="1">
    <source>
        <dbReference type="SAM" id="MobiDB-lite"/>
    </source>
</evidence>
<dbReference type="AlphaFoldDB" id="A0A0L9T790"/>
<feature type="domain" description="PB1-like" evidence="2">
    <location>
        <begin position="3"/>
        <end position="95"/>
    </location>
</feature>
<dbReference type="Pfam" id="PF26130">
    <property type="entry name" value="PB1-like"/>
    <property type="match status" value="1"/>
</dbReference>
<organism evidence="3 4">
    <name type="scientific">Phaseolus angularis</name>
    <name type="common">Azuki bean</name>
    <name type="synonym">Vigna angularis</name>
    <dbReference type="NCBI Taxonomy" id="3914"/>
    <lineage>
        <taxon>Eukaryota</taxon>
        <taxon>Viridiplantae</taxon>
        <taxon>Streptophyta</taxon>
        <taxon>Embryophyta</taxon>
        <taxon>Tracheophyta</taxon>
        <taxon>Spermatophyta</taxon>
        <taxon>Magnoliopsida</taxon>
        <taxon>eudicotyledons</taxon>
        <taxon>Gunneridae</taxon>
        <taxon>Pentapetalae</taxon>
        <taxon>rosids</taxon>
        <taxon>fabids</taxon>
        <taxon>Fabales</taxon>
        <taxon>Fabaceae</taxon>
        <taxon>Papilionoideae</taxon>
        <taxon>50 kb inversion clade</taxon>
        <taxon>NPAAA clade</taxon>
        <taxon>indigoferoid/millettioid clade</taxon>
        <taxon>Phaseoleae</taxon>
        <taxon>Vigna</taxon>
    </lineage>
</organism>
<dbReference type="Proteomes" id="UP000053144">
    <property type="component" value="Unassembled WGS sequence"/>
</dbReference>
<feature type="compositionally biased region" description="Acidic residues" evidence="1">
    <location>
        <begin position="256"/>
        <end position="282"/>
    </location>
</feature>
<dbReference type="Gramene" id="KOM25969">
    <property type="protein sequence ID" value="KOM25969"/>
    <property type="gene ID" value="LR48_Vigan211s000400"/>
</dbReference>
<accession>A0A0L9T790</accession>